<evidence type="ECO:0000313" key="3">
    <source>
        <dbReference type="Proteomes" id="UP000316888"/>
    </source>
</evidence>
<gene>
    <name evidence="2" type="ORF">EUX48_06565</name>
</gene>
<organism evidence="2 3">
    <name type="scientific">Haemophilus haemolyticus</name>
    <dbReference type="NCBI Taxonomy" id="726"/>
    <lineage>
        <taxon>Bacteria</taxon>
        <taxon>Pseudomonadati</taxon>
        <taxon>Pseudomonadota</taxon>
        <taxon>Gammaproteobacteria</taxon>
        <taxon>Pasteurellales</taxon>
        <taxon>Pasteurellaceae</taxon>
        <taxon>Haemophilus</taxon>
    </lineage>
</organism>
<comment type="caution">
    <text evidence="2">The sequence shown here is derived from an EMBL/GenBank/DDBJ whole genome shotgun (WGS) entry which is preliminary data.</text>
</comment>
<proteinExistence type="predicted"/>
<evidence type="ECO:0000259" key="1">
    <source>
        <dbReference type="Pfam" id="PF13276"/>
    </source>
</evidence>
<name>A0A502LEG1_HAEHA</name>
<reference evidence="2 3" key="1">
    <citation type="submission" date="2019-01" db="EMBL/GenBank/DDBJ databases">
        <title>Comparative genomic analysis identifies haemin-independent Haemophilus haemolyticus: a formal re-classification of Haemophilus intermedius.</title>
        <authorList>
            <person name="Harris T.M."/>
            <person name="Price E.P."/>
            <person name="Sarovich D.S."/>
            <person name="Norskov-Lauritsen N."/>
            <person name="Beissbarth J."/>
            <person name="Chang A.B."/>
            <person name="Smith-Vaughan H.C."/>
        </authorList>
    </citation>
    <scope>NUCLEOTIDE SEQUENCE [LARGE SCALE GENOMIC DNA]</scope>
    <source>
        <strain evidence="2 3">60824 B Hi-4</strain>
    </source>
</reference>
<protein>
    <submittedName>
        <fullName evidence="2">Transposase</fullName>
    </submittedName>
</protein>
<accession>A0A502LEG1</accession>
<evidence type="ECO:0000313" key="2">
    <source>
        <dbReference type="EMBL" id="TPH22652.1"/>
    </source>
</evidence>
<dbReference type="Proteomes" id="UP000316888">
    <property type="component" value="Unassembled WGS sequence"/>
</dbReference>
<dbReference type="InterPro" id="IPR025948">
    <property type="entry name" value="HTH-like_dom"/>
</dbReference>
<dbReference type="Pfam" id="PF13276">
    <property type="entry name" value="HTH_21"/>
    <property type="match status" value="1"/>
</dbReference>
<dbReference type="EMBL" id="SDPB01000019">
    <property type="protein sequence ID" value="TPH22652.1"/>
    <property type="molecule type" value="Genomic_DNA"/>
</dbReference>
<feature type="domain" description="HTH-like" evidence="1">
    <location>
        <begin position="18"/>
        <end position="71"/>
    </location>
</feature>
<dbReference type="AlphaFoldDB" id="A0A502LEG1"/>
<sequence length="88" mass="10673">MPRSSFYYKEIKRNYHEAKEAILSLYKKNKNRDGYRPMTFKLRQMGFNLNHKTVLKLMNELGIHSILRKKKAWKTWKNIAYCPEFAES</sequence>